<organism evidence="5 6">
    <name type="scientific">Streptomyces tauricus</name>
    <dbReference type="NCBI Taxonomy" id="68274"/>
    <lineage>
        <taxon>Bacteria</taxon>
        <taxon>Bacillati</taxon>
        <taxon>Actinomycetota</taxon>
        <taxon>Actinomycetes</taxon>
        <taxon>Kitasatosporales</taxon>
        <taxon>Streptomycetaceae</taxon>
        <taxon>Streptomyces</taxon>
        <taxon>Streptomyces aurantiacus group</taxon>
    </lineage>
</organism>
<evidence type="ECO:0000256" key="2">
    <source>
        <dbReference type="ARBA" id="ARBA00023125"/>
    </source>
</evidence>
<dbReference type="InterPro" id="IPR009057">
    <property type="entry name" value="Homeodomain-like_sf"/>
</dbReference>
<dbReference type="SUPFAM" id="SSF46689">
    <property type="entry name" value="Homeodomain-like"/>
    <property type="match status" value="1"/>
</dbReference>
<keyword evidence="2" id="KW-0238">DNA-binding</keyword>
<sequence length="328" mass="37078">MIGTMFRSEDVPATDRFDYWRELIVRTRSNDFISTHSAEFWGELRLLELGPTTVMQTSFLPTRFRRSPRMVRQCDRELYHLTLMHDTGMALDHADGTTAFGPQDLHLVDSSRPYDFWPANGSERRVVRGVGVDIPKALLPLPPHRVRGLLNQRLPGREGIGALLTDFLTGLDRQADTLQPSDAPRMGRVVVDLLAAWIGQLLDAEAALPTETRQRALTERIRAFVQQNLHDPELTPPTIAAAHHISVSYLHRIFQQQTQGETVAAWIRGQRLEGARRDLANPDLACTSIHTVAVRWNFPRAADFARTFRAAYGLSPSEYRHQALSEGM</sequence>
<dbReference type="PROSITE" id="PS01124">
    <property type="entry name" value="HTH_ARAC_FAMILY_2"/>
    <property type="match status" value="1"/>
</dbReference>
<dbReference type="InterPro" id="IPR018062">
    <property type="entry name" value="HTH_AraC-typ_CS"/>
</dbReference>
<reference evidence="5" key="1">
    <citation type="submission" date="2022-10" db="EMBL/GenBank/DDBJ databases">
        <title>The complete genomes of actinobacterial strains from the NBC collection.</title>
        <authorList>
            <person name="Joergensen T.S."/>
            <person name="Alvarez Arevalo M."/>
            <person name="Sterndorff E.B."/>
            <person name="Faurdal D."/>
            <person name="Vuksanovic O."/>
            <person name="Mourched A.-S."/>
            <person name="Charusanti P."/>
            <person name="Shaw S."/>
            <person name="Blin K."/>
            <person name="Weber T."/>
        </authorList>
    </citation>
    <scope>NUCLEOTIDE SEQUENCE</scope>
    <source>
        <strain evidence="5">NBC_00189</strain>
    </source>
</reference>
<proteinExistence type="predicted"/>
<dbReference type="InterPro" id="IPR018060">
    <property type="entry name" value="HTH_AraC"/>
</dbReference>
<keyword evidence="3" id="KW-0804">Transcription</keyword>
<dbReference type="Pfam" id="PF12833">
    <property type="entry name" value="HTH_18"/>
    <property type="match status" value="1"/>
</dbReference>
<dbReference type="SMART" id="SM00342">
    <property type="entry name" value="HTH_ARAC"/>
    <property type="match status" value="1"/>
</dbReference>
<evidence type="ECO:0000256" key="1">
    <source>
        <dbReference type="ARBA" id="ARBA00023015"/>
    </source>
</evidence>
<accession>A0ABZ1JVV6</accession>
<evidence type="ECO:0000313" key="5">
    <source>
        <dbReference type="EMBL" id="WTP54473.1"/>
    </source>
</evidence>
<dbReference type="EMBL" id="CP108133">
    <property type="protein sequence ID" value="WTP54473.1"/>
    <property type="molecule type" value="Genomic_DNA"/>
</dbReference>
<dbReference type="RefSeq" id="WP_328939801.1">
    <property type="nucleotide sequence ID" value="NZ_CP108133.1"/>
</dbReference>
<feature type="domain" description="HTH araC/xylS-type" evidence="4">
    <location>
        <begin position="219"/>
        <end position="322"/>
    </location>
</feature>
<dbReference type="InterPro" id="IPR035418">
    <property type="entry name" value="AraC-bd_2"/>
</dbReference>
<evidence type="ECO:0000313" key="6">
    <source>
        <dbReference type="Proteomes" id="UP001432166"/>
    </source>
</evidence>
<keyword evidence="1" id="KW-0805">Transcription regulation</keyword>
<dbReference type="PROSITE" id="PS00041">
    <property type="entry name" value="HTH_ARAC_FAMILY_1"/>
    <property type="match status" value="1"/>
</dbReference>
<dbReference type="Proteomes" id="UP001432166">
    <property type="component" value="Chromosome"/>
</dbReference>
<evidence type="ECO:0000259" key="4">
    <source>
        <dbReference type="PROSITE" id="PS01124"/>
    </source>
</evidence>
<dbReference type="Gene3D" id="1.10.10.60">
    <property type="entry name" value="Homeodomain-like"/>
    <property type="match status" value="1"/>
</dbReference>
<keyword evidence="6" id="KW-1185">Reference proteome</keyword>
<evidence type="ECO:0000256" key="3">
    <source>
        <dbReference type="ARBA" id="ARBA00023163"/>
    </source>
</evidence>
<dbReference type="PANTHER" id="PTHR43280:SF31">
    <property type="entry name" value="TRANSCRIPTIONAL REGULATORY PROTEIN"/>
    <property type="match status" value="1"/>
</dbReference>
<dbReference type="PANTHER" id="PTHR43280">
    <property type="entry name" value="ARAC-FAMILY TRANSCRIPTIONAL REGULATOR"/>
    <property type="match status" value="1"/>
</dbReference>
<gene>
    <name evidence="5" type="ORF">OG288_42820</name>
</gene>
<name>A0ABZ1JVV6_9ACTN</name>
<dbReference type="Pfam" id="PF14525">
    <property type="entry name" value="AraC_binding_2"/>
    <property type="match status" value="1"/>
</dbReference>
<protein>
    <submittedName>
        <fullName evidence="5">Helix-turn-helix domain-containing protein</fullName>
    </submittedName>
</protein>